<name>A0A2S4PX91_9PEZI</name>
<evidence type="ECO:0000256" key="1">
    <source>
        <dbReference type="SAM" id="MobiDB-lite"/>
    </source>
</evidence>
<feature type="compositionally biased region" description="Polar residues" evidence="1">
    <location>
        <begin position="69"/>
        <end position="99"/>
    </location>
</feature>
<proteinExistence type="predicted"/>
<dbReference type="Proteomes" id="UP000237438">
    <property type="component" value="Unassembled WGS sequence"/>
</dbReference>
<organism evidence="2 3">
    <name type="scientific">Erysiphe pulchra</name>
    <dbReference type="NCBI Taxonomy" id="225359"/>
    <lineage>
        <taxon>Eukaryota</taxon>
        <taxon>Fungi</taxon>
        <taxon>Dikarya</taxon>
        <taxon>Ascomycota</taxon>
        <taxon>Pezizomycotina</taxon>
        <taxon>Leotiomycetes</taxon>
        <taxon>Erysiphales</taxon>
        <taxon>Erysiphaceae</taxon>
        <taxon>Erysiphe</taxon>
    </lineage>
</organism>
<feature type="region of interest" description="Disordered" evidence="1">
    <location>
        <begin position="428"/>
        <end position="448"/>
    </location>
</feature>
<evidence type="ECO:0000313" key="3">
    <source>
        <dbReference type="Proteomes" id="UP000237438"/>
    </source>
</evidence>
<feature type="compositionally biased region" description="Low complexity" evidence="1">
    <location>
        <begin position="428"/>
        <end position="440"/>
    </location>
</feature>
<dbReference type="AlphaFoldDB" id="A0A2S4PX91"/>
<accession>A0A2S4PX91</accession>
<sequence length="448" mass="49885">MAPLANKRTLLPEPPDAGIASRKHFQVTYSADALRKAEAIEKALRVSQCSTEEIIETEDDIMNEEMSDTSDSVQTKTPTPVQNTPYTTLTSPTKSQNPEISRCSPALMSDIKGLLDLTCQYLQDLEIKHPGVGSDFLALLTDGASRAMLGQRIYMAHPNQEIGQFKKVASWADVTAANISNHKANFFKRQKLKASAPQVQILDVWKVPSGFAILAQTPAKAAMILQAKTAIEEYSGNAVVERQETWTTFVIGPVQKRMQCVDGFRDPMDGLLHEEFAAVRETVPFKYMNWTRRSNNDEPCGHIRICIPESKAGKFPSRLRLFGEAVSVQTIRKRNQFLVCTKCHGFHTTWICTRSNKCHIYCTEEHTGPCIKPTRCLNCRDPHQYAKSSCPARPQRKNVVSVRPTGIQRKKVRAAGGRDFINLIKKQTTSQSLSSSGNSGADDTVMPQ</sequence>
<feature type="region of interest" description="Disordered" evidence="1">
    <location>
        <begin position="68"/>
        <end position="101"/>
    </location>
</feature>
<protein>
    <submittedName>
        <fullName evidence="2">Uncharacterized protein</fullName>
    </submittedName>
</protein>
<dbReference type="EMBL" id="PEDP01000275">
    <property type="protein sequence ID" value="POS86679.1"/>
    <property type="molecule type" value="Genomic_DNA"/>
</dbReference>
<evidence type="ECO:0000313" key="2">
    <source>
        <dbReference type="EMBL" id="POS86679.1"/>
    </source>
</evidence>
<gene>
    <name evidence="2" type="ORF">EPUL_002196</name>
</gene>
<reference evidence="2 3" key="1">
    <citation type="submission" date="2017-10" db="EMBL/GenBank/DDBJ databases">
        <title>Development of genomic resources for the powdery mildew, Erysiphe pulchra.</title>
        <authorList>
            <person name="Wadl P.A."/>
            <person name="Mack B.M."/>
            <person name="Moore G."/>
            <person name="Beltz S.B."/>
        </authorList>
    </citation>
    <scope>NUCLEOTIDE SEQUENCE [LARGE SCALE GENOMIC DNA]</scope>
    <source>
        <strain evidence="2">Cflorida</strain>
    </source>
</reference>
<keyword evidence="3" id="KW-1185">Reference proteome</keyword>
<comment type="caution">
    <text evidence="2">The sequence shown here is derived from an EMBL/GenBank/DDBJ whole genome shotgun (WGS) entry which is preliminary data.</text>
</comment>